<dbReference type="Proteomes" id="UP000319296">
    <property type="component" value="Unassembled WGS sequence"/>
</dbReference>
<accession>A0A519BQ78</accession>
<evidence type="ECO:0000256" key="4">
    <source>
        <dbReference type="PROSITE-ProRule" id="PRU00433"/>
    </source>
</evidence>
<reference evidence="7 8" key="1">
    <citation type="journal article" date="2019" name="ISME J.">
        <title>Insights into ecological role of a new deltaproteobacterial order Candidatus Acidulodesulfobacterales by metagenomics and metatranscriptomics.</title>
        <authorList>
            <person name="Tan S."/>
            <person name="Liu J."/>
            <person name="Fang Y."/>
            <person name="Hedlund B.P."/>
            <person name="Lian Z.H."/>
            <person name="Huang L.Y."/>
            <person name="Li J.T."/>
            <person name="Huang L.N."/>
            <person name="Li W.J."/>
            <person name="Jiang H.C."/>
            <person name="Dong H.L."/>
            <person name="Shu W.S."/>
        </authorList>
    </citation>
    <scope>NUCLEOTIDE SEQUENCE [LARGE SCALE GENOMIC DNA]</scope>
    <source>
        <strain evidence="7">AP1</strain>
    </source>
</reference>
<feature type="transmembrane region" description="Helical" evidence="5">
    <location>
        <begin position="32"/>
        <end position="53"/>
    </location>
</feature>
<comment type="caution">
    <text evidence="7">The sequence shown here is derived from an EMBL/GenBank/DDBJ whole genome shotgun (WGS) entry which is preliminary data.</text>
</comment>
<keyword evidence="2 4" id="KW-0479">Metal-binding</keyword>
<dbReference type="InterPro" id="IPR009056">
    <property type="entry name" value="Cyt_c-like_dom"/>
</dbReference>
<keyword evidence="1 4" id="KW-0349">Heme</keyword>
<evidence type="ECO:0000259" key="6">
    <source>
        <dbReference type="PROSITE" id="PS51007"/>
    </source>
</evidence>
<dbReference type="Gene3D" id="1.10.760.10">
    <property type="entry name" value="Cytochrome c-like domain"/>
    <property type="match status" value="1"/>
</dbReference>
<dbReference type="SUPFAM" id="SSF46626">
    <property type="entry name" value="Cytochrome c"/>
    <property type="match status" value="1"/>
</dbReference>
<dbReference type="GO" id="GO:0046872">
    <property type="term" value="F:metal ion binding"/>
    <property type="evidence" value="ECO:0007669"/>
    <property type="project" value="UniProtKB-KW"/>
</dbReference>
<dbReference type="GO" id="GO:0020037">
    <property type="term" value="F:heme binding"/>
    <property type="evidence" value="ECO:0007669"/>
    <property type="project" value="InterPro"/>
</dbReference>
<evidence type="ECO:0000256" key="1">
    <source>
        <dbReference type="ARBA" id="ARBA00022617"/>
    </source>
</evidence>
<feature type="domain" description="Cytochrome c" evidence="6">
    <location>
        <begin position="61"/>
        <end position="155"/>
    </location>
</feature>
<keyword evidence="5" id="KW-0812">Transmembrane</keyword>
<evidence type="ECO:0000256" key="5">
    <source>
        <dbReference type="SAM" id="Phobius"/>
    </source>
</evidence>
<dbReference type="PROSITE" id="PS51007">
    <property type="entry name" value="CYTC"/>
    <property type="match status" value="1"/>
</dbReference>
<dbReference type="Pfam" id="PF00034">
    <property type="entry name" value="Cytochrom_C"/>
    <property type="match status" value="1"/>
</dbReference>
<evidence type="ECO:0000256" key="2">
    <source>
        <dbReference type="ARBA" id="ARBA00022723"/>
    </source>
</evidence>
<evidence type="ECO:0000313" key="7">
    <source>
        <dbReference type="EMBL" id="RZD19437.1"/>
    </source>
</evidence>
<protein>
    <submittedName>
        <fullName evidence="7">Cytochrome c</fullName>
    </submittedName>
</protein>
<gene>
    <name evidence="7" type="ORF">EVG15_00715</name>
</gene>
<organism evidence="7 8">
    <name type="scientific">Candidatus Acididesulfobacter diazotrophicus</name>
    <dbReference type="NCBI Taxonomy" id="2597226"/>
    <lineage>
        <taxon>Bacteria</taxon>
        <taxon>Deltaproteobacteria</taxon>
        <taxon>Candidatus Acidulodesulfobacterales</taxon>
        <taxon>Candidatus Acididesulfobacter</taxon>
    </lineage>
</organism>
<evidence type="ECO:0000313" key="8">
    <source>
        <dbReference type="Proteomes" id="UP000319296"/>
    </source>
</evidence>
<dbReference type="InterPro" id="IPR036909">
    <property type="entry name" value="Cyt_c-like_dom_sf"/>
</dbReference>
<dbReference type="AlphaFoldDB" id="A0A519BQ78"/>
<keyword evidence="5" id="KW-1133">Transmembrane helix</keyword>
<dbReference type="EMBL" id="SGBB01000001">
    <property type="protein sequence ID" value="RZD19437.1"/>
    <property type="molecule type" value="Genomic_DNA"/>
</dbReference>
<sequence length="155" mass="17913">MIKKDANFNNNNNDLMYKKNNHKYQINMSKNFIFKSIFILFLCSIFFGLNLLYPTNSSAKKNIKSGKYLFNYYSCINCHTINAKGGTLGPNLSHYGKSGKKFSWTMKAILNPDRYFKPGSNVVIDGRKYYAIMPKYTYLTGNQVYKIAAYLKSLK</sequence>
<evidence type="ECO:0000256" key="3">
    <source>
        <dbReference type="ARBA" id="ARBA00023004"/>
    </source>
</evidence>
<proteinExistence type="predicted"/>
<name>A0A519BQ78_9DELT</name>
<dbReference type="GO" id="GO:0009055">
    <property type="term" value="F:electron transfer activity"/>
    <property type="evidence" value="ECO:0007669"/>
    <property type="project" value="InterPro"/>
</dbReference>
<keyword evidence="3 4" id="KW-0408">Iron</keyword>
<keyword evidence="5" id="KW-0472">Membrane</keyword>